<evidence type="ECO:0000313" key="8">
    <source>
        <dbReference type="Proteomes" id="UP000290637"/>
    </source>
</evidence>
<dbReference type="InterPro" id="IPR015424">
    <property type="entry name" value="PyrdxlP-dep_Trfase"/>
</dbReference>
<keyword evidence="7" id="KW-0808">Transferase</keyword>
<reference evidence="7 8" key="1">
    <citation type="submission" date="2019-02" db="EMBL/GenBank/DDBJ databases">
        <title>Draft Genome Sequences of Six Type Strains of the Genus Massilia.</title>
        <authorList>
            <person name="Miess H."/>
            <person name="Frediansyhah A."/>
            <person name="Gross H."/>
        </authorList>
    </citation>
    <scope>NUCLEOTIDE SEQUENCE [LARGE SCALE GENOMIC DNA]</scope>
    <source>
        <strain evidence="7 8">DSM 17473</strain>
    </source>
</reference>
<evidence type="ECO:0000313" key="7">
    <source>
        <dbReference type="EMBL" id="QBE63456.1"/>
    </source>
</evidence>
<dbReference type="InterPro" id="IPR015421">
    <property type="entry name" value="PyrdxlP-dep_Trfase_major"/>
</dbReference>
<dbReference type="Gene3D" id="1.10.10.10">
    <property type="entry name" value="Winged helix-like DNA-binding domain superfamily/Winged helix DNA-binding domain"/>
    <property type="match status" value="1"/>
</dbReference>
<dbReference type="InterPro" id="IPR051446">
    <property type="entry name" value="HTH_trans_reg/aminotransferase"/>
</dbReference>
<keyword evidence="5" id="KW-0804">Transcription</keyword>
<dbReference type="GO" id="GO:0030170">
    <property type="term" value="F:pyridoxal phosphate binding"/>
    <property type="evidence" value="ECO:0007669"/>
    <property type="project" value="InterPro"/>
</dbReference>
<keyword evidence="3" id="KW-0805">Transcription regulation</keyword>
<dbReference type="InterPro" id="IPR036388">
    <property type="entry name" value="WH-like_DNA-bd_sf"/>
</dbReference>
<comment type="similarity">
    <text evidence="1">In the C-terminal section; belongs to the class-I pyridoxal-phosphate-dependent aminotransferase family.</text>
</comment>
<dbReference type="SUPFAM" id="SSF46785">
    <property type="entry name" value="Winged helix' DNA-binding domain"/>
    <property type="match status" value="1"/>
</dbReference>
<name>A0A4P6KWX2_9BURK</name>
<dbReference type="InterPro" id="IPR036390">
    <property type="entry name" value="WH_DNA-bd_sf"/>
</dbReference>
<dbReference type="SMART" id="SM00345">
    <property type="entry name" value="HTH_GNTR"/>
    <property type="match status" value="1"/>
</dbReference>
<evidence type="ECO:0000256" key="1">
    <source>
        <dbReference type="ARBA" id="ARBA00005384"/>
    </source>
</evidence>
<dbReference type="Proteomes" id="UP000290637">
    <property type="component" value="Chromosome"/>
</dbReference>
<dbReference type="InterPro" id="IPR000524">
    <property type="entry name" value="Tscrpt_reg_HTH_GntR"/>
</dbReference>
<dbReference type="InterPro" id="IPR004839">
    <property type="entry name" value="Aminotransferase_I/II_large"/>
</dbReference>
<keyword evidence="4" id="KW-0238">DNA-binding</keyword>
<feature type="domain" description="HTH gntR-type" evidence="6">
    <location>
        <begin position="19"/>
        <end position="86"/>
    </location>
</feature>
<dbReference type="PANTHER" id="PTHR46577">
    <property type="entry name" value="HTH-TYPE TRANSCRIPTIONAL REGULATORY PROTEIN GABR"/>
    <property type="match status" value="1"/>
</dbReference>
<accession>A0A4P6KWX2</accession>
<evidence type="ECO:0000256" key="2">
    <source>
        <dbReference type="ARBA" id="ARBA00022898"/>
    </source>
</evidence>
<keyword evidence="2" id="KW-0663">Pyridoxal phosphate</keyword>
<dbReference type="GO" id="GO:0003677">
    <property type="term" value="F:DNA binding"/>
    <property type="evidence" value="ECO:0007669"/>
    <property type="project" value="UniProtKB-KW"/>
</dbReference>
<proteinExistence type="inferred from homology"/>
<evidence type="ECO:0000256" key="4">
    <source>
        <dbReference type="ARBA" id="ARBA00023125"/>
    </source>
</evidence>
<dbReference type="EMBL" id="CP035913">
    <property type="protein sequence ID" value="QBE63456.1"/>
    <property type="molecule type" value="Genomic_DNA"/>
</dbReference>
<dbReference type="RefSeq" id="WP_130186579.1">
    <property type="nucleotide sequence ID" value="NZ_CP035913.1"/>
</dbReference>
<sequence length="498" mass="53758">MDYALLLSNFDRDHGHRSWPRQRLLHECLRHAIRAGTLAAGTRLVATRTLAAELGVARNTVLYAYEQLASEGFVVPDRRGTMVARVAPEPASERGGRQPAAHAGLARRAMNLRAISNAASDGQAFVPGVPDLHAFPLALWRRLLDRAWRGLDPAQLNYGDPAGEWPLRTAIADYLRASRGVICEAGQVFITDGSQGTLDLCARACADEGDTVWHENPGYGGALAAFRHAGLVVQGIAVDEEGMAPSAQDWKARPPRLIYTTPSHQYPVGTVLSLARRLALIDGARRAGALIIEDDYDSEFRHDGPPLAAMQGLAPDAPVLYCGTFSKTMFPGLRIGYLVVPPALAPQLALLRAQSAAAGRVAEQLALAEFVTSGQFLLHLRRMRRLYRERRDALVAALEEHLGRIATVHGASAGMHLSLRLPDWLPDEAIRARAREEGIVVNALSTHAVPHASAGNAHWNGLMLGYAQVPAGEMAGLVKRLAAVIHLAAYNATRLSAT</sequence>
<dbReference type="SUPFAM" id="SSF53383">
    <property type="entry name" value="PLP-dependent transferases"/>
    <property type="match status" value="1"/>
</dbReference>
<dbReference type="AlphaFoldDB" id="A0A4P6KWX2"/>
<keyword evidence="8" id="KW-1185">Reference proteome</keyword>
<dbReference type="CDD" id="cd07377">
    <property type="entry name" value="WHTH_GntR"/>
    <property type="match status" value="1"/>
</dbReference>
<dbReference type="PROSITE" id="PS50949">
    <property type="entry name" value="HTH_GNTR"/>
    <property type="match status" value="1"/>
</dbReference>
<dbReference type="PANTHER" id="PTHR46577:SF1">
    <property type="entry name" value="HTH-TYPE TRANSCRIPTIONAL REGULATORY PROTEIN GABR"/>
    <property type="match status" value="1"/>
</dbReference>
<organism evidence="7 8">
    <name type="scientific">Pseudoduganella lutea</name>
    <dbReference type="NCBI Taxonomy" id="321985"/>
    <lineage>
        <taxon>Bacteria</taxon>
        <taxon>Pseudomonadati</taxon>
        <taxon>Pseudomonadota</taxon>
        <taxon>Betaproteobacteria</taxon>
        <taxon>Burkholderiales</taxon>
        <taxon>Oxalobacteraceae</taxon>
        <taxon>Telluria group</taxon>
        <taxon>Pseudoduganella</taxon>
    </lineage>
</organism>
<evidence type="ECO:0000256" key="5">
    <source>
        <dbReference type="ARBA" id="ARBA00023163"/>
    </source>
</evidence>
<dbReference type="GO" id="GO:0003700">
    <property type="term" value="F:DNA-binding transcription factor activity"/>
    <property type="evidence" value="ECO:0007669"/>
    <property type="project" value="InterPro"/>
</dbReference>
<evidence type="ECO:0000259" key="6">
    <source>
        <dbReference type="PROSITE" id="PS50949"/>
    </source>
</evidence>
<dbReference type="CDD" id="cd00609">
    <property type="entry name" value="AAT_like"/>
    <property type="match status" value="1"/>
</dbReference>
<dbReference type="OrthoDB" id="9804020at2"/>
<keyword evidence="7" id="KW-0032">Aminotransferase</keyword>
<protein>
    <submittedName>
        <fullName evidence="7">PLP-dependent aminotransferase family protein</fullName>
    </submittedName>
</protein>
<dbReference type="GO" id="GO:0008483">
    <property type="term" value="F:transaminase activity"/>
    <property type="evidence" value="ECO:0007669"/>
    <property type="project" value="UniProtKB-KW"/>
</dbReference>
<gene>
    <name evidence="7" type="ORF">EWM63_11155</name>
</gene>
<evidence type="ECO:0000256" key="3">
    <source>
        <dbReference type="ARBA" id="ARBA00023015"/>
    </source>
</evidence>
<dbReference type="Gene3D" id="3.40.640.10">
    <property type="entry name" value="Type I PLP-dependent aspartate aminotransferase-like (Major domain)"/>
    <property type="match status" value="1"/>
</dbReference>
<dbReference type="Pfam" id="PF00155">
    <property type="entry name" value="Aminotran_1_2"/>
    <property type="match status" value="1"/>
</dbReference>
<dbReference type="KEGG" id="plue:EWM63_11155"/>
<dbReference type="Pfam" id="PF00392">
    <property type="entry name" value="GntR"/>
    <property type="match status" value="1"/>
</dbReference>